<evidence type="ECO:0000313" key="2">
    <source>
        <dbReference type="EMBL" id="MBC5637771.1"/>
    </source>
</evidence>
<dbReference type="Gene3D" id="3.40.630.30">
    <property type="match status" value="1"/>
</dbReference>
<protein>
    <submittedName>
        <fullName evidence="2">GNAT family N-acetyltransferase</fullName>
    </submittedName>
</protein>
<name>A0A923L779_9BACI</name>
<sequence length="256" mass="29448">MGIEIREITTLDELYQIQKIEEIVWQDTPIPIHQTLTAFHNGGVLIGAFLGGNMIGFQYSFPGFDGQEVYLVSHALGILPAYRKSGLGEKIKRKQREVAADKGYDKMIWTYDPLESVNAYLNLHKLGGIATTYRENYYGTMDDGLNKGLASDRLVIEWHFQRETEPFDGTIDSSQLLLEMGQKMEPRRTDVVFDSDCEQWFVAIPANIQDMKATNIEHAIQWRSSTRELFQLLFSNGYTAKDIIRDEYVSYYCFEK</sequence>
<keyword evidence="3" id="KW-1185">Reference proteome</keyword>
<gene>
    <name evidence="2" type="ORF">H8S33_13220</name>
</gene>
<proteinExistence type="predicted"/>
<accession>A0A923L779</accession>
<dbReference type="Proteomes" id="UP000637359">
    <property type="component" value="Unassembled WGS sequence"/>
</dbReference>
<dbReference type="EMBL" id="JACOOL010000009">
    <property type="protein sequence ID" value="MBC5637771.1"/>
    <property type="molecule type" value="Genomic_DNA"/>
</dbReference>
<evidence type="ECO:0000259" key="1">
    <source>
        <dbReference type="PROSITE" id="PS51186"/>
    </source>
</evidence>
<dbReference type="RefSeq" id="WP_186870476.1">
    <property type="nucleotide sequence ID" value="NZ_JACOOL010000009.1"/>
</dbReference>
<dbReference type="AlphaFoldDB" id="A0A923L779"/>
<dbReference type="PANTHER" id="PTHR41700:SF1">
    <property type="entry name" value="N-ACETYLTRANSFERASE DOMAIN-CONTAINING PROTEIN"/>
    <property type="match status" value="1"/>
</dbReference>
<dbReference type="Pfam" id="PF00583">
    <property type="entry name" value="Acetyltransf_1"/>
    <property type="match status" value="1"/>
</dbReference>
<dbReference type="CDD" id="cd04301">
    <property type="entry name" value="NAT_SF"/>
    <property type="match status" value="1"/>
</dbReference>
<dbReference type="GO" id="GO:0016747">
    <property type="term" value="F:acyltransferase activity, transferring groups other than amino-acyl groups"/>
    <property type="evidence" value="ECO:0007669"/>
    <property type="project" value="InterPro"/>
</dbReference>
<dbReference type="PANTHER" id="PTHR41700">
    <property type="entry name" value="GCN5-RELATED N-ACETYLTRANSFERASE"/>
    <property type="match status" value="1"/>
</dbReference>
<feature type="domain" description="N-acetyltransferase" evidence="1">
    <location>
        <begin position="3"/>
        <end position="146"/>
    </location>
</feature>
<evidence type="ECO:0000313" key="3">
    <source>
        <dbReference type="Proteomes" id="UP000637359"/>
    </source>
</evidence>
<reference evidence="2" key="1">
    <citation type="submission" date="2020-08" db="EMBL/GenBank/DDBJ databases">
        <title>Genome public.</title>
        <authorList>
            <person name="Liu C."/>
            <person name="Sun Q."/>
        </authorList>
    </citation>
    <scope>NUCLEOTIDE SEQUENCE</scope>
    <source>
        <strain evidence="2">BX22</strain>
    </source>
</reference>
<dbReference type="InterPro" id="IPR000182">
    <property type="entry name" value="GNAT_dom"/>
</dbReference>
<dbReference type="SUPFAM" id="SSF55729">
    <property type="entry name" value="Acyl-CoA N-acyltransferases (Nat)"/>
    <property type="match status" value="1"/>
</dbReference>
<dbReference type="InterPro" id="IPR016181">
    <property type="entry name" value="Acyl_CoA_acyltransferase"/>
</dbReference>
<dbReference type="InterPro" id="IPR038764">
    <property type="entry name" value="GNAT_N_AcTrfase_prd"/>
</dbReference>
<comment type="caution">
    <text evidence="2">The sequence shown here is derived from an EMBL/GenBank/DDBJ whole genome shotgun (WGS) entry which is preliminary data.</text>
</comment>
<dbReference type="PROSITE" id="PS51186">
    <property type="entry name" value="GNAT"/>
    <property type="match status" value="1"/>
</dbReference>
<organism evidence="2 3">
    <name type="scientific">Ornithinibacillus hominis</name>
    <dbReference type="NCBI Taxonomy" id="2763055"/>
    <lineage>
        <taxon>Bacteria</taxon>
        <taxon>Bacillati</taxon>
        <taxon>Bacillota</taxon>
        <taxon>Bacilli</taxon>
        <taxon>Bacillales</taxon>
        <taxon>Bacillaceae</taxon>
        <taxon>Ornithinibacillus</taxon>
    </lineage>
</organism>